<reference evidence="2" key="1">
    <citation type="submission" date="2025-08" db="UniProtKB">
        <authorList>
            <consortium name="RefSeq"/>
        </authorList>
    </citation>
    <scope>IDENTIFICATION</scope>
    <source>
        <strain evidence="2">Tuebingen</strain>
        <tissue evidence="2">Fibroblasts and whole tissue</tissue>
    </source>
</reference>
<dbReference type="RefSeq" id="XP_073766026.1">
    <property type="nucleotide sequence ID" value="XM_073909925.1"/>
</dbReference>
<protein>
    <submittedName>
        <fullName evidence="2">Uncharacterized protein</fullName>
    </submittedName>
</protein>
<proteinExistence type="predicted"/>
<evidence type="ECO:0000313" key="1">
    <source>
        <dbReference type="Proteomes" id="UP000000437"/>
    </source>
</evidence>
<accession>A0AC58G8G1</accession>
<gene>
    <name evidence="2" type="primary">LOC141375533</name>
</gene>
<evidence type="ECO:0000313" key="2">
    <source>
        <dbReference type="RefSeq" id="XP_073766026.1"/>
    </source>
</evidence>
<organism evidence="1 2">
    <name type="scientific">Danio rerio</name>
    <name type="common">Zebrafish</name>
    <name type="synonym">Brachydanio rerio</name>
    <dbReference type="NCBI Taxonomy" id="7955"/>
    <lineage>
        <taxon>Eukaryota</taxon>
        <taxon>Metazoa</taxon>
        <taxon>Chordata</taxon>
        <taxon>Craniata</taxon>
        <taxon>Vertebrata</taxon>
        <taxon>Euteleostomi</taxon>
        <taxon>Actinopterygii</taxon>
        <taxon>Neopterygii</taxon>
        <taxon>Teleostei</taxon>
        <taxon>Ostariophysi</taxon>
        <taxon>Cypriniformes</taxon>
        <taxon>Danionidae</taxon>
        <taxon>Danioninae</taxon>
        <taxon>Danio</taxon>
    </lineage>
</organism>
<keyword evidence="1" id="KW-1185">Reference proteome</keyword>
<sequence length="490" mass="55852">MKLIRLLLLITLLGLTQAHTEVRNLFWQYANWTARQTTNESCVVCQEVFSSAVTISLKPLPFTCTELAFCTNALGDIYEWRPTCVSNKKTWEPLCKSTNRKNHSVVIPTPRTMGLNILLTKPQGFTFSFCFNGTNGGNVSTLRAKDCNIVIGERDRFSGVYLPWRKNKKYSSLLSVCPHYIPGTCELNKLKCANITNETAVTACYSLNNTCCQRSNVTCVPTWPRQDAVLADDWYWYCGGETIFNTYPTNWTGLCTVIQLQHMVTVMHLARQSKRERRSVPQDDVPDEHRMRSHWTRFWEAMIPSFGVADALKQQEIMHYRLASFINSTTDAISGLREEMRALRLMTMQNRLALDMLLAERGGVCSLVGESQCCTYVPADDEDLGRVGQAVKAMKRISSQVYEDEMKERNFNWGWGFLESLFGSLAPYVSMVVPVLIIFLCVCIFGPCLLRCFMERMYRMVNALGKGYEHLAMNGTEGNHLTNRVYENMV</sequence>
<name>A0AC58G8G1_DANRE</name>
<dbReference type="Proteomes" id="UP000000437">
    <property type="component" value="Chromosome 8"/>
</dbReference>